<comment type="subcellular location">
    <subcellularLocation>
        <location evidence="2">Cell membrane</location>
        <topology evidence="2">Multi-pass membrane protein</topology>
    </subcellularLocation>
</comment>
<name>A0AAJ7X7S4_PETMA</name>
<accession>A0AAJ7X7S4</accession>
<evidence type="ECO:0000256" key="13">
    <source>
        <dbReference type="SAM" id="Phobius"/>
    </source>
</evidence>
<dbReference type="AlphaFoldDB" id="A0AAJ7X7S4"/>
<dbReference type="InterPro" id="IPR000276">
    <property type="entry name" value="GPCR_Rhodpsn"/>
</dbReference>
<dbReference type="Pfam" id="PF00001">
    <property type="entry name" value="7tm_1"/>
    <property type="match status" value="1"/>
</dbReference>
<evidence type="ECO:0000256" key="7">
    <source>
        <dbReference type="ARBA" id="ARBA00023136"/>
    </source>
</evidence>
<keyword evidence="15" id="KW-1185">Reference proteome</keyword>
<reference evidence="16" key="1">
    <citation type="submission" date="2025-08" db="UniProtKB">
        <authorList>
            <consortium name="RefSeq"/>
        </authorList>
    </citation>
    <scope>IDENTIFICATION</scope>
    <source>
        <tissue evidence="16">Sperm</tissue>
    </source>
</reference>
<feature type="transmembrane region" description="Helical" evidence="13">
    <location>
        <begin position="199"/>
        <end position="224"/>
    </location>
</feature>
<dbReference type="GeneID" id="116950494"/>
<organism evidence="15 16">
    <name type="scientific">Petromyzon marinus</name>
    <name type="common">Sea lamprey</name>
    <dbReference type="NCBI Taxonomy" id="7757"/>
    <lineage>
        <taxon>Eukaryota</taxon>
        <taxon>Metazoa</taxon>
        <taxon>Chordata</taxon>
        <taxon>Craniata</taxon>
        <taxon>Vertebrata</taxon>
        <taxon>Cyclostomata</taxon>
        <taxon>Hyperoartia</taxon>
        <taxon>Petromyzontiformes</taxon>
        <taxon>Petromyzontidae</taxon>
        <taxon>Petromyzon</taxon>
    </lineage>
</organism>
<feature type="transmembrane region" description="Helical" evidence="13">
    <location>
        <begin position="115"/>
        <end position="137"/>
    </location>
</feature>
<keyword evidence="11 12" id="KW-0807">Transducer</keyword>
<evidence type="ECO:0000256" key="9">
    <source>
        <dbReference type="ARBA" id="ARBA00023170"/>
    </source>
</evidence>
<dbReference type="InterPro" id="IPR017452">
    <property type="entry name" value="GPCR_Rhodpsn_7TM"/>
</dbReference>
<evidence type="ECO:0000256" key="8">
    <source>
        <dbReference type="ARBA" id="ARBA00023157"/>
    </source>
</evidence>
<evidence type="ECO:0000256" key="5">
    <source>
        <dbReference type="ARBA" id="ARBA00022989"/>
    </source>
</evidence>
<keyword evidence="4 12" id="KW-0812">Transmembrane</keyword>
<dbReference type="Proteomes" id="UP001318040">
    <property type="component" value="Chromosome 39"/>
</dbReference>
<evidence type="ECO:0000256" key="6">
    <source>
        <dbReference type="ARBA" id="ARBA00023040"/>
    </source>
</evidence>
<feature type="transmembrane region" description="Helical" evidence="13">
    <location>
        <begin position="309"/>
        <end position="327"/>
    </location>
</feature>
<feature type="transmembrane region" description="Helical" evidence="13">
    <location>
        <begin position="347"/>
        <end position="373"/>
    </location>
</feature>
<proteinExistence type="inferred from homology"/>
<dbReference type="PROSITE" id="PS50262">
    <property type="entry name" value="G_PROTEIN_RECEP_F1_2"/>
    <property type="match status" value="1"/>
</dbReference>
<dbReference type="KEGG" id="pmrn:116950494"/>
<keyword evidence="9 12" id="KW-0675">Receptor</keyword>
<dbReference type="Gene3D" id="1.20.1070.10">
    <property type="entry name" value="Rhodopsin 7-helix transmembrane proteins"/>
    <property type="match status" value="1"/>
</dbReference>
<keyword evidence="10" id="KW-0325">Glycoprotein</keyword>
<evidence type="ECO:0000256" key="2">
    <source>
        <dbReference type="ARBA" id="ARBA00004651"/>
    </source>
</evidence>
<dbReference type="PROSITE" id="PS00237">
    <property type="entry name" value="G_PROTEIN_RECEP_F1_1"/>
    <property type="match status" value="1"/>
</dbReference>
<comment type="function">
    <text evidence="1">Receptor for the neuromedin-U and neuromedin-S neuropeptides.</text>
</comment>
<dbReference type="SUPFAM" id="SSF81321">
    <property type="entry name" value="Family A G protein-coupled receptor-like"/>
    <property type="match status" value="1"/>
</dbReference>
<evidence type="ECO:0000256" key="11">
    <source>
        <dbReference type="ARBA" id="ARBA00023224"/>
    </source>
</evidence>
<dbReference type="GO" id="GO:0005886">
    <property type="term" value="C:plasma membrane"/>
    <property type="evidence" value="ECO:0007669"/>
    <property type="project" value="UniProtKB-SubCell"/>
</dbReference>
<dbReference type="PRINTS" id="PR00237">
    <property type="entry name" value="GPCRRHODOPSN"/>
</dbReference>
<dbReference type="InterPro" id="IPR005390">
    <property type="entry name" value="NeuromedU_rcpt"/>
</dbReference>
<feature type="transmembrane region" description="Helical" evidence="13">
    <location>
        <begin position="244"/>
        <end position="272"/>
    </location>
</feature>
<keyword evidence="8" id="KW-1015">Disulfide bond</keyword>
<keyword evidence="5 13" id="KW-1133">Transmembrane helix</keyword>
<feature type="transmembrane region" description="Helical" evidence="13">
    <location>
        <begin position="157"/>
        <end position="179"/>
    </location>
</feature>
<dbReference type="PRINTS" id="PR01565">
    <property type="entry name" value="NEUROMEDINUR"/>
</dbReference>
<keyword evidence="6 12" id="KW-0297">G-protein coupled receptor</keyword>
<evidence type="ECO:0000256" key="12">
    <source>
        <dbReference type="RuleBase" id="RU000688"/>
    </source>
</evidence>
<evidence type="ECO:0000256" key="1">
    <source>
        <dbReference type="ARBA" id="ARBA00003593"/>
    </source>
</evidence>
<evidence type="ECO:0000259" key="14">
    <source>
        <dbReference type="PROSITE" id="PS50262"/>
    </source>
</evidence>
<gene>
    <name evidence="16" type="primary">LOC116950494</name>
</gene>
<keyword evidence="3" id="KW-1003">Cell membrane</keyword>
<evidence type="ECO:0000313" key="16">
    <source>
        <dbReference type="RefSeq" id="XP_032824182.1"/>
    </source>
</evidence>
<evidence type="ECO:0000256" key="3">
    <source>
        <dbReference type="ARBA" id="ARBA00022475"/>
    </source>
</evidence>
<comment type="similarity">
    <text evidence="12">Belongs to the G-protein coupled receptor 1 family.</text>
</comment>
<dbReference type="PANTHER" id="PTHR24243">
    <property type="entry name" value="G-PROTEIN COUPLED RECEPTOR"/>
    <property type="match status" value="1"/>
</dbReference>
<evidence type="ECO:0000256" key="10">
    <source>
        <dbReference type="ARBA" id="ARBA00023180"/>
    </source>
</evidence>
<feature type="transmembrane region" description="Helical" evidence="13">
    <location>
        <begin position="77"/>
        <end position="103"/>
    </location>
</feature>
<dbReference type="GO" id="GO:0001607">
    <property type="term" value="F:neuromedin U receptor activity"/>
    <property type="evidence" value="ECO:0007669"/>
    <property type="project" value="InterPro"/>
</dbReference>
<dbReference type="SMART" id="SM01381">
    <property type="entry name" value="7TM_GPCR_Srsx"/>
    <property type="match status" value="1"/>
</dbReference>
<keyword evidence="7 13" id="KW-0472">Membrane</keyword>
<dbReference type="RefSeq" id="XP_032824182.1">
    <property type="nucleotide sequence ID" value="XM_032968291.1"/>
</dbReference>
<sequence length="460" mass="52163">MYKPDMERTIFEEMLNRNCSELQILTLSPDPSYRMLYKDLCNSSDDNETSNYSLPVEFYMTRGQVITELLGPRTSPFFVPVLAIYLLIFVTGVVGNFLTCIVISRHRLMRTPTNFYLFSLAVSDLLVLVLGMPLELYEMWENYPSLFGEGGCYFKTMLFETVCFASVLNVTALSVERYIAVVHPLKARWLVTRTHARRVIACLWVASVCCSVPNTSLHGIHYLRSPLGEPYEESTICIVTQPRWIYNVVVQLTALLFFLVPMATISVLYLLIGRQLRREKSLAVPHECEGRGTFGNQRIRTNRSKCRQVTKMLYVLVIVFGICWAPFHTDRLVWSFVHRWTADSHGMFQCVHLVSGVFFYLSSVVNPVIYNLLSTRFRDMFREVMCRRRAPRDLRRFAARDGPWVTGEAARGRSATTTAAATTAAAAAAAACVEVVGKIDAKRFSCSSGGTRDEAETSLN</sequence>
<protein>
    <submittedName>
        <fullName evidence="16">Neuromedin-U receptor 1-like</fullName>
    </submittedName>
</protein>
<evidence type="ECO:0000256" key="4">
    <source>
        <dbReference type="ARBA" id="ARBA00022692"/>
    </source>
</evidence>
<feature type="domain" description="G-protein coupled receptors family 1 profile" evidence="14">
    <location>
        <begin position="95"/>
        <end position="370"/>
    </location>
</feature>
<evidence type="ECO:0000313" key="15">
    <source>
        <dbReference type="Proteomes" id="UP001318040"/>
    </source>
</evidence>
<dbReference type="PANTHER" id="PTHR24243:SF208">
    <property type="entry name" value="PYROKININ-1 RECEPTOR"/>
    <property type="match status" value="1"/>
</dbReference>